<sequence>MLHARILTYLDEVARLGSIRKAAARLNVASSAINRQILALETELGAPIFERMPRRLRLTSAGEILIMHVRETLKSSQRVAAQIEALKGLQRGEATIATMNGLAGGPLPGFLAGVMGAHPRMHIRLRVLPLDQIPNAVLTGEADIALGYNFPTGPGLRVVASHDLHLGAVVAPGHPLTRRNAAWLVDCLEFPLVLSDASMTIRPVVDLAFTRAGIPLHPTIESNSIEFMMRIVREGNAVTFLNPVDIGVDVARGDLVFIPFQDLKVDPITIKLAVRARGTLDAFPSVLVEEMRVAMPGLRLT</sequence>
<dbReference type="InterPro" id="IPR005119">
    <property type="entry name" value="LysR_subst-bd"/>
</dbReference>
<name>A0A7S9D6R5_9BRAD</name>
<accession>A0A7S9D6R5</accession>
<dbReference type="Proteomes" id="UP000594621">
    <property type="component" value="Chromosome"/>
</dbReference>
<reference evidence="7 8" key="1">
    <citation type="submission" date="2020-09" db="EMBL/GenBank/DDBJ databases">
        <title>Complete genomes of bradyrhizobia occurring on native shrubby legumes in Australia.</title>
        <authorList>
            <person name="Lafay B."/>
        </authorList>
    </citation>
    <scope>NUCLEOTIDE SEQUENCE [LARGE SCALE GENOMIC DNA]</scope>
    <source>
        <strain evidence="7 8">BDV5040</strain>
    </source>
</reference>
<keyword evidence="5" id="KW-0804">Transcription</keyword>
<dbReference type="PANTHER" id="PTHR30419">
    <property type="entry name" value="HTH-TYPE TRANSCRIPTIONAL REGULATOR YBHD"/>
    <property type="match status" value="1"/>
</dbReference>
<organism evidence="7 8">
    <name type="scientific">Bradyrhizobium commune</name>
    <dbReference type="NCBI Taxonomy" id="83627"/>
    <lineage>
        <taxon>Bacteria</taxon>
        <taxon>Pseudomonadati</taxon>
        <taxon>Pseudomonadota</taxon>
        <taxon>Alphaproteobacteria</taxon>
        <taxon>Hyphomicrobiales</taxon>
        <taxon>Nitrobacteraceae</taxon>
        <taxon>Bradyrhizobium</taxon>
    </lineage>
</organism>
<dbReference type="AlphaFoldDB" id="A0A7S9D6R5"/>
<evidence type="ECO:0000256" key="1">
    <source>
        <dbReference type="ARBA" id="ARBA00003502"/>
    </source>
</evidence>
<dbReference type="InterPro" id="IPR050950">
    <property type="entry name" value="HTH-type_LysR_regulators"/>
</dbReference>
<evidence type="ECO:0000256" key="5">
    <source>
        <dbReference type="ARBA" id="ARBA00023163"/>
    </source>
</evidence>
<evidence type="ECO:0000259" key="6">
    <source>
        <dbReference type="PROSITE" id="PS50931"/>
    </source>
</evidence>
<dbReference type="InterPro" id="IPR000847">
    <property type="entry name" value="LysR_HTH_N"/>
</dbReference>
<dbReference type="PROSITE" id="PS50931">
    <property type="entry name" value="HTH_LYSR"/>
    <property type="match status" value="1"/>
</dbReference>
<dbReference type="KEGG" id="bcou:IC761_02685"/>
<dbReference type="EMBL" id="CP061379">
    <property type="protein sequence ID" value="QPF92227.1"/>
    <property type="molecule type" value="Genomic_DNA"/>
</dbReference>
<dbReference type="Pfam" id="PF03466">
    <property type="entry name" value="LysR_substrate"/>
    <property type="match status" value="1"/>
</dbReference>
<dbReference type="PANTHER" id="PTHR30419:SF2">
    <property type="entry name" value="LYSR FAMILY TRANSCRIPTIONAL REGULATOR"/>
    <property type="match status" value="1"/>
</dbReference>
<evidence type="ECO:0000256" key="3">
    <source>
        <dbReference type="ARBA" id="ARBA00023015"/>
    </source>
</evidence>
<dbReference type="InterPro" id="IPR036390">
    <property type="entry name" value="WH_DNA-bd_sf"/>
</dbReference>
<comment type="function">
    <text evidence="1">NodD regulates the expression of the nodABCFE genes which encode other nodulation proteins. NodD is also a negative regulator of its own expression. Binds flavonoids as inducers.</text>
</comment>
<keyword evidence="4" id="KW-0238">DNA-binding</keyword>
<feature type="domain" description="HTH lysR-type" evidence="6">
    <location>
        <begin position="1"/>
        <end position="59"/>
    </location>
</feature>
<dbReference type="SUPFAM" id="SSF53850">
    <property type="entry name" value="Periplasmic binding protein-like II"/>
    <property type="match status" value="1"/>
</dbReference>
<evidence type="ECO:0000256" key="2">
    <source>
        <dbReference type="ARBA" id="ARBA00009437"/>
    </source>
</evidence>
<keyword evidence="8" id="KW-1185">Reference proteome</keyword>
<proteinExistence type="inferred from homology"/>
<dbReference type="GO" id="GO:0005829">
    <property type="term" value="C:cytosol"/>
    <property type="evidence" value="ECO:0007669"/>
    <property type="project" value="TreeGrafter"/>
</dbReference>
<keyword evidence="3" id="KW-0805">Transcription regulation</keyword>
<dbReference type="GO" id="GO:0003677">
    <property type="term" value="F:DNA binding"/>
    <property type="evidence" value="ECO:0007669"/>
    <property type="project" value="UniProtKB-KW"/>
</dbReference>
<dbReference type="Gene3D" id="3.40.190.290">
    <property type="match status" value="1"/>
</dbReference>
<evidence type="ECO:0000256" key="4">
    <source>
        <dbReference type="ARBA" id="ARBA00023125"/>
    </source>
</evidence>
<dbReference type="SUPFAM" id="SSF46785">
    <property type="entry name" value="Winged helix' DNA-binding domain"/>
    <property type="match status" value="1"/>
</dbReference>
<dbReference type="InterPro" id="IPR036388">
    <property type="entry name" value="WH-like_DNA-bd_sf"/>
</dbReference>
<dbReference type="Pfam" id="PF00126">
    <property type="entry name" value="HTH_1"/>
    <property type="match status" value="1"/>
</dbReference>
<evidence type="ECO:0000313" key="8">
    <source>
        <dbReference type="Proteomes" id="UP000594621"/>
    </source>
</evidence>
<dbReference type="RefSeq" id="WP_195801768.1">
    <property type="nucleotide sequence ID" value="NZ_CP061379.1"/>
</dbReference>
<evidence type="ECO:0000313" key="7">
    <source>
        <dbReference type="EMBL" id="QPF92227.1"/>
    </source>
</evidence>
<dbReference type="GO" id="GO:0003700">
    <property type="term" value="F:DNA-binding transcription factor activity"/>
    <property type="evidence" value="ECO:0007669"/>
    <property type="project" value="InterPro"/>
</dbReference>
<gene>
    <name evidence="7" type="ORF">IC761_02685</name>
</gene>
<dbReference type="PRINTS" id="PR00039">
    <property type="entry name" value="HTHLYSR"/>
</dbReference>
<protein>
    <submittedName>
        <fullName evidence="7">LysR family transcriptional regulator</fullName>
    </submittedName>
</protein>
<dbReference type="Gene3D" id="1.10.10.10">
    <property type="entry name" value="Winged helix-like DNA-binding domain superfamily/Winged helix DNA-binding domain"/>
    <property type="match status" value="1"/>
</dbReference>
<comment type="similarity">
    <text evidence="2">Belongs to the LysR transcriptional regulatory family.</text>
</comment>